<evidence type="ECO:0000256" key="1">
    <source>
        <dbReference type="ARBA" id="ARBA00008609"/>
    </source>
</evidence>
<dbReference type="InterPro" id="IPR032503">
    <property type="entry name" value="FAO_M"/>
</dbReference>
<dbReference type="SUPFAM" id="SSF54373">
    <property type="entry name" value="FAD-linked reductases, C-terminal domain"/>
    <property type="match status" value="1"/>
</dbReference>
<evidence type="ECO:0008006" key="8">
    <source>
        <dbReference type="Google" id="ProtNLM"/>
    </source>
</evidence>
<protein>
    <recommendedName>
        <fullName evidence="8">Sarcosine dehydrogenase</fullName>
    </recommendedName>
</protein>
<comment type="caution">
    <text evidence="6">The sequence shown here is derived from an EMBL/GenBank/DDBJ whole genome shotgun (WGS) entry which is preliminary data.</text>
</comment>
<dbReference type="SUPFAM" id="SSF101790">
    <property type="entry name" value="Aminomethyltransferase beta-barrel domain"/>
    <property type="match status" value="1"/>
</dbReference>
<dbReference type="Pfam" id="PF01571">
    <property type="entry name" value="GCV_T"/>
    <property type="match status" value="1"/>
</dbReference>
<reference evidence="6 7" key="1">
    <citation type="journal article" date="2014" name="Nature">
        <title>An environmental bacterial taxon with a large and distinct metabolic repertoire.</title>
        <authorList>
            <person name="Wilson M.C."/>
            <person name="Mori T."/>
            <person name="Ruckert C."/>
            <person name="Uria A.R."/>
            <person name="Helf M.J."/>
            <person name="Takada K."/>
            <person name="Gernert C."/>
            <person name="Steffens U.A."/>
            <person name="Heycke N."/>
            <person name="Schmitt S."/>
            <person name="Rinke C."/>
            <person name="Helfrich E.J."/>
            <person name="Brachmann A.O."/>
            <person name="Gurgui C."/>
            <person name="Wakimoto T."/>
            <person name="Kracht M."/>
            <person name="Crusemann M."/>
            <person name="Hentschel U."/>
            <person name="Abe I."/>
            <person name="Matsunaga S."/>
            <person name="Kalinowski J."/>
            <person name="Takeyama H."/>
            <person name="Piel J."/>
        </authorList>
    </citation>
    <scope>NUCLEOTIDE SEQUENCE [LARGE SCALE GENOMIC DNA]</scope>
    <source>
        <strain evidence="7">TSY2</strain>
    </source>
</reference>
<accession>W4MHW2</accession>
<dbReference type="AlphaFoldDB" id="W4MHW2"/>
<name>W4MHW2_9BACT</name>
<comment type="similarity">
    <text evidence="1">Belongs to the GcvT family.</text>
</comment>
<dbReference type="EMBL" id="AZHX01000015">
    <property type="protein sequence ID" value="ETX09277.1"/>
    <property type="molecule type" value="Genomic_DNA"/>
</dbReference>
<dbReference type="Proteomes" id="UP000019140">
    <property type="component" value="Unassembled WGS sequence"/>
</dbReference>
<dbReference type="InterPro" id="IPR006076">
    <property type="entry name" value="FAD-dep_OxRdtase"/>
</dbReference>
<feature type="non-terminal residue" evidence="6">
    <location>
        <position position="1"/>
    </location>
</feature>
<dbReference type="SUPFAM" id="SSF51905">
    <property type="entry name" value="FAD/NAD(P)-binding domain"/>
    <property type="match status" value="1"/>
</dbReference>
<dbReference type="Gene3D" id="3.30.1360.120">
    <property type="entry name" value="Probable tRNA modification gtpase trme, domain 1"/>
    <property type="match status" value="1"/>
</dbReference>
<dbReference type="Pfam" id="PF08669">
    <property type="entry name" value="GCV_T_C"/>
    <property type="match status" value="1"/>
</dbReference>
<organism evidence="6 7">
    <name type="scientific">Candidatus Entotheonella gemina</name>
    <dbReference type="NCBI Taxonomy" id="1429439"/>
    <lineage>
        <taxon>Bacteria</taxon>
        <taxon>Pseudomonadati</taxon>
        <taxon>Nitrospinota/Tectimicrobiota group</taxon>
        <taxon>Candidatus Tectimicrobiota</taxon>
        <taxon>Candidatus Entotheonellia</taxon>
        <taxon>Candidatus Entotheonellales</taxon>
        <taxon>Candidatus Entotheonellaceae</taxon>
        <taxon>Candidatus Entotheonella</taxon>
    </lineage>
</organism>
<dbReference type="PANTHER" id="PTHR43757">
    <property type="entry name" value="AMINOMETHYLTRANSFERASE"/>
    <property type="match status" value="1"/>
</dbReference>
<evidence type="ECO:0000259" key="3">
    <source>
        <dbReference type="Pfam" id="PF01571"/>
    </source>
</evidence>
<dbReference type="InterPro" id="IPR006222">
    <property type="entry name" value="GCVT_N"/>
</dbReference>
<sequence>PSDGITKAVLAAEALAQAAQAHGARFYGQTPVTGIEVHNGRIRAVQTPQGRIATEIVLAAAGIWGPRIGQMAGVPIALHPMQHLLARTAPLLELRGAAVEADHPILRHQDRAMYFRQAVDGYMIGSYQHEPILTDPDDIPSHGDAPLMPSVMPWTPSHFDRALQSAIELVPALRGKELVSKINGMFSFTPDAMPIIGESPDVKGFWSAQAVWITHAGGVAKAVAEWLVHGSSSIDLREADISRFHRHAYSRTYLRARAAQQYREVYDIIHPLQQLMHPRNLRLSPCHQRHCELGAHFFEAAGWERPQWYVANEGVLQDYPVPRRSGWEARCWSPIIGAEHQATRDRVGLFDLTPFTKLDVTGPGALAYLQWLTGNDMDRPAGKVTYTSMLNERGGIVCDLTVTRLGEQHFRVITGGTTGPRDLAWLQKHLPADGSVTVTDISASQCCLAVWGPHARDLVQRVSPNNLSNTAFPYLTAQPIVIGEIPVLAVRISYVGELGWELYTATEYGLRLWDLLWEAGQSLGAVAVGAGAFESLRLEKGYRLWGNDIHTEYTPYEAGLAFAVRLRKSDFLGRSALVRRGEAGITQKLCCLVLDTPDHVVMGKEPILDGDQCLGYVTSANYGYTVGKSLAYGYLPLSFAAPGTHVEIEYFGKRYPATVADEPLFDPAMTRLKC</sequence>
<evidence type="ECO:0000259" key="5">
    <source>
        <dbReference type="Pfam" id="PF16350"/>
    </source>
</evidence>
<dbReference type="InterPro" id="IPR027266">
    <property type="entry name" value="TrmE/GcvT-like"/>
</dbReference>
<gene>
    <name evidence="6" type="ORF">ETSY2_00500</name>
</gene>
<keyword evidence="7" id="KW-1185">Reference proteome</keyword>
<dbReference type="InterPro" id="IPR036188">
    <property type="entry name" value="FAD/NAD-bd_sf"/>
</dbReference>
<feature type="domain" description="Aminomethyltransferase C-terminal" evidence="4">
    <location>
        <begin position="588"/>
        <end position="666"/>
    </location>
</feature>
<dbReference type="SUPFAM" id="SSF103025">
    <property type="entry name" value="Folate-binding domain"/>
    <property type="match status" value="1"/>
</dbReference>
<dbReference type="InterPro" id="IPR028896">
    <property type="entry name" value="GcvT/YgfZ/DmdA"/>
</dbReference>
<dbReference type="Pfam" id="PF16350">
    <property type="entry name" value="FAO_M"/>
    <property type="match status" value="1"/>
</dbReference>
<dbReference type="InterPro" id="IPR013977">
    <property type="entry name" value="GcvT_C"/>
</dbReference>
<proteinExistence type="inferred from homology"/>
<dbReference type="InterPro" id="IPR029043">
    <property type="entry name" value="GcvT/YgfZ_C"/>
</dbReference>
<dbReference type="Gene3D" id="3.30.70.1400">
    <property type="entry name" value="Aminomethyltransferase beta-barrel domains"/>
    <property type="match status" value="1"/>
</dbReference>
<feature type="domain" description="GCVT N-terminal" evidence="3">
    <location>
        <begin position="287"/>
        <end position="568"/>
    </location>
</feature>
<feature type="domain" description="FAD dependent oxidoreductase central" evidence="5">
    <location>
        <begin position="229"/>
        <end position="284"/>
    </location>
</feature>
<feature type="domain" description="FAD dependent oxidoreductase" evidence="2">
    <location>
        <begin position="1"/>
        <end position="226"/>
    </location>
</feature>
<dbReference type="PANTHER" id="PTHR43757:SF2">
    <property type="entry name" value="AMINOMETHYLTRANSFERASE, MITOCHONDRIAL"/>
    <property type="match status" value="1"/>
</dbReference>
<evidence type="ECO:0000259" key="4">
    <source>
        <dbReference type="Pfam" id="PF08669"/>
    </source>
</evidence>
<evidence type="ECO:0000259" key="2">
    <source>
        <dbReference type="Pfam" id="PF01266"/>
    </source>
</evidence>
<evidence type="ECO:0000313" key="6">
    <source>
        <dbReference type="EMBL" id="ETX09277.1"/>
    </source>
</evidence>
<evidence type="ECO:0000313" key="7">
    <source>
        <dbReference type="Proteomes" id="UP000019140"/>
    </source>
</evidence>
<dbReference type="Gene3D" id="2.40.30.110">
    <property type="entry name" value="Aminomethyltransferase beta-barrel domains"/>
    <property type="match status" value="1"/>
</dbReference>
<dbReference type="Gene3D" id="3.50.50.60">
    <property type="entry name" value="FAD/NAD(P)-binding domain"/>
    <property type="match status" value="2"/>
</dbReference>
<dbReference type="HOGENOM" id="CLU_407462_0_0_7"/>
<dbReference type="PATRIC" id="fig|1429439.4.peg.86"/>
<dbReference type="Pfam" id="PF01266">
    <property type="entry name" value="DAO"/>
    <property type="match status" value="1"/>
</dbReference>